<reference evidence="1 2" key="1">
    <citation type="submission" date="2023-11" db="EMBL/GenBank/DDBJ databases">
        <title>Plant-associative lifestyle of Vibrio porteresiae and its evolutionary dynamics.</title>
        <authorList>
            <person name="Rameshkumar N."/>
            <person name="Kirti K."/>
        </authorList>
    </citation>
    <scope>NUCLEOTIDE SEQUENCE [LARGE SCALE GENOMIC DNA]</scope>
    <source>
        <strain evidence="1 2">MSSRF30</strain>
    </source>
</reference>
<proteinExistence type="predicted"/>
<name>A0ABZ0QIN8_9VIBR</name>
<evidence type="ECO:0000313" key="1">
    <source>
        <dbReference type="EMBL" id="WPC76364.1"/>
    </source>
</evidence>
<sequence>MIENKMTPNESTQSVTTLLVDADYFRLSEINIVPNFPYSLPIRLVLYGEAHFQRLMISSEKEMAPNWSHFIVC</sequence>
<dbReference type="Proteomes" id="UP001304071">
    <property type="component" value="Chromosome 2"/>
</dbReference>
<organism evidence="1 2">
    <name type="scientific">Vibrio porteresiae DSM 19223</name>
    <dbReference type="NCBI Taxonomy" id="1123496"/>
    <lineage>
        <taxon>Bacteria</taxon>
        <taxon>Pseudomonadati</taxon>
        <taxon>Pseudomonadota</taxon>
        <taxon>Gammaproteobacteria</taxon>
        <taxon>Vibrionales</taxon>
        <taxon>Vibrionaceae</taxon>
        <taxon>Vibrio</taxon>
    </lineage>
</organism>
<protein>
    <submittedName>
        <fullName evidence="1">Uncharacterized protein</fullName>
    </submittedName>
</protein>
<accession>A0ABZ0QIN8</accession>
<gene>
    <name evidence="1" type="ORF">R8Z52_17700</name>
</gene>
<dbReference type="RefSeq" id="WP_261896780.1">
    <property type="nucleotide sequence ID" value="NZ_AP024896.1"/>
</dbReference>
<evidence type="ECO:0000313" key="2">
    <source>
        <dbReference type="Proteomes" id="UP001304071"/>
    </source>
</evidence>
<keyword evidence="2" id="KW-1185">Reference proteome</keyword>
<dbReference type="EMBL" id="CP138204">
    <property type="protein sequence ID" value="WPC76364.1"/>
    <property type="molecule type" value="Genomic_DNA"/>
</dbReference>